<sequence length="416" mass="45830">MLAEIITIGDELLIGQVVDTNSAFIAKQLNKIGVSVYQITSIQDDKQHILQALEDAENRVDIIICTGGLGPTKDDITKKTIAEYFNDILVKNDAVLENIEHIWKQHIRTKLLQVNKDQALIPSKSKPLMNKLGTAPGMWIEKGDKVFISLPGVPYEMKALIEYQVVPQLKDKYNFPFILHKTMIVYGLGESALADRIEAWEDALPKHIKLAYLPNLGKMRLRLSTKGFDEVKLRQEVQDQIDKVIPLIEEEYAGLEDEEGSVEVVIAKQLTKLGSTLAIAESCTGGAVAERFTSHSGASAFFKGGLVTYATESKINVLNISKADIDAHSVVSSQVVEAMAKNAQQLFQSDYAVATTGNAGPTKGDSDAEVGTVHIAIANNNDVYSQEFNFGNSRLKVIQKAVNKALEMLQKEIFKN</sequence>
<dbReference type="NCBIfam" id="TIGR00200">
    <property type="entry name" value="cinA_nterm"/>
    <property type="match status" value="1"/>
</dbReference>
<name>A0A2U2X4Z3_9FLAO</name>
<dbReference type="Pfam" id="PF00994">
    <property type="entry name" value="MoCF_biosynth"/>
    <property type="match status" value="1"/>
</dbReference>
<dbReference type="SUPFAM" id="SSF142433">
    <property type="entry name" value="CinA-like"/>
    <property type="match status" value="1"/>
</dbReference>
<evidence type="ECO:0000313" key="4">
    <source>
        <dbReference type="Proteomes" id="UP000245375"/>
    </source>
</evidence>
<gene>
    <name evidence="3" type="ORF">DIS18_11465</name>
</gene>
<dbReference type="SMART" id="SM00852">
    <property type="entry name" value="MoCF_biosynth"/>
    <property type="match status" value="1"/>
</dbReference>
<dbReference type="SUPFAM" id="SSF53218">
    <property type="entry name" value="Molybdenum cofactor biosynthesis proteins"/>
    <property type="match status" value="1"/>
</dbReference>
<accession>A0A2U2X4Z3</accession>
<dbReference type="HAMAP" id="MF_00226_B">
    <property type="entry name" value="CinA_B"/>
    <property type="match status" value="1"/>
</dbReference>
<protein>
    <recommendedName>
        <fullName evidence="1">CinA-like protein</fullName>
    </recommendedName>
</protein>
<evidence type="ECO:0000256" key="1">
    <source>
        <dbReference type="HAMAP-Rule" id="MF_00226"/>
    </source>
</evidence>
<dbReference type="Gene3D" id="3.40.980.10">
    <property type="entry name" value="MoaB/Mog-like domain"/>
    <property type="match status" value="1"/>
</dbReference>
<dbReference type="PANTHER" id="PTHR13939:SF0">
    <property type="entry name" value="NMN AMIDOHYDROLASE-LIKE PROTEIN YFAY"/>
    <property type="match status" value="1"/>
</dbReference>
<evidence type="ECO:0000259" key="2">
    <source>
        <dbReference type="SMART" id="SM00852"/>
    </source>
</evidence>
<dbReference type="Pfam" id="PF18146">
    <property type="entry name" value="CinA_KH"/>
    <property type="match status" value="1"/>
</dbReference>
<dbReference type="InterPro" id="IPR041424">
    <property type="entry name" value="CinA_KH"/>
</dbReference>
<keyword evidence="4" id="KW-1185">Reference proteome</keyword>
<reference evidence="3 4" key="1">
    <citation type="submission" date="2018-05" db="EMBL/GenBank/DDBJ databases">
        <title>Algibacter marinivivus sp. nov., isolated from sample around a algae.</title>
        <authorList>
            <person name="Zhong X."/>
        </authorList>
    </citation>
    <scope>NUCLEOTIDE SEQUENCE [LARGE SCALE GENOMIC DNA]</scope>
    <source>
        <strain evidence="3 4">ZY111</strain>
    </source>
</reference>
<comment type="caution">
    <text evidence="3">The sequence shown here is derived from an EMBL/GenBank/DDBJ whole genome shotgun (WGS) entry which is preliminary data.</text>
</comment>
<dbReference type="Proteomes" id="UP000245375">
    <property type="component" value="Unassembled WGS sequence"/>
</dbReference>
<comment type="similarity">
    <text evidence="1">Belongs to the CinA family.</text>
</comment>
<reference evidence="4" key="2">
    <citation type="submission" date="2018-05" db="EMBL/GenBank/DDBJ databases">
        <title>Algibacter marinivivus sp. nov., isolated from sample around a algae.</title>
        <authorList>
            <person name="Lu D."/>
        </authorList>
    </citation>
    <scope>NUCLEOTIDE SEQUENCE [LARGE SCALE GENOMIC DNA]</scope>
    <source>
        <strain evidence="4">ZY111</strain>
    </source>
</reference>
<reference evidence="4" key="3">
    <citation type="submission" date="2018-05" db="EMBL/GenBank/DDBJ databases">
        <authorList>
            <person name="Lu D."/>
        </authorList>
    </citation>
    <scope>NUCLEOTIDE SEQUENCE [LARGE SCALE GENOMIC DNA]</scope>
    <source>
        <strain evidence="4">ZY111</strain>
    </source>
</reference>
<dbReference type="PIRSF" id="PIRSF006728">
    <property type="entry name" value="CinA"/>
    <property type="match status" value="1"/>
</dbReference>
<dbReference type="EMBL" id="QFRI01000002">
    <property type="protein sequence ID" value="PWH82839.1"/>
    <property type="molecule type" value="Genomic_DNA"/>
</dbReference>
<dbReference type="Pfam" id="PF02464">
    <property type="entry name" value="CinA"/>
    <property type="match status" value="1"/>
</dbReference>
<dbReference type="PANTHER" id="PTHR13939">
    <property type="entry name" value="NICOTINAMIDE-NUCLEOTIDE AMIDOHYDROLASE PNCC"/>
    <property type="match status" value="1"/>
</dbReference>
<evidence type="ECO:0000313" key="3">
    <source>
        <dbReference type="EMBL" id="PWH82839.1"/>
    </source>
</evidence>
<dbReference type="InterPro" id="IPR050101">
    <property type="entry name" value="CinA"/>
</dbReference>
<dbReference type="NCBIfam" id="NF001813">
    <property type="entry name" value="PRK00549.1"/>
    <property type="match status" value="1"/>
</dbReference>
<dbReference type="NCBIfam" id="TIGR00177">
    <property type="entry name" value="molyb_syn"/>
    <property type="match status" value="1"/>
</dbReference>
<dbReference type="RefSeq" id="WP_109353193.1">
    <property type="nucleotide sequence ID" value="NZ_QFRI01000002.1"/>
</dbReference>
<dbReference type="NCBIfam" id="TIGR00199">
    <property type="entry name" value="PncC_domain"/>
    <property type="match status" value="1"/>
</dbReference>
<dbReference type="CDD" id="cd00885">
    <property type="entry name" value="cinA"/>
    <property type="match status" value="1"/>
</dbReference>
<feature type="domain" description="MoaB/Mog" evidence="2">
    <location>
        <begin position="4"/>
        <end position="172"/>
    </location>
</feature>
<dbReference type="InterPro" id="IPR008135">
    <property type="entry name" value="Competence-induced_CinA"/>
</dbReference>
<dbReference type="InterPro" id="IPR036425">
    <property type="entry name" value="MoaB/Mog-like_dom_sf"/>
</dbReference>
<dbReference type="Gene3D" id="3.90.950.20">
    <property type="entry name" value="CinA-like"/>
    <property type="match status" value="1"/>
</dbReference>
<proteinExistence type="inferred from homology"/>
<dbReference type="InterPro" id="IPR001453">
    <property type="entry name" value="MoaB/Mog_dom"/>
</dbReference>
<dbReference type="AlphaFoldDB" id="A0A2U2X4Z3"/>
<dbReference type="OrthoDB" id="9801454at2"/>
<dbReference type="InterPro" id="IPR008136">
    <property type="entry name" value="CinA_C"/>
</dbReference>
<organism evidence="3 4">
    <name type="scientific">Algibacter marinivivus</name>
    <dbReference type="NCBI Taxonomy" id="2100723"/>
    <lineage>
        <taxon>Bacteria</taxon>
        <taxon>Pseudomonadati</taxon>
        <taxon>Bacteroidota</taxon>
        <taxon>Flavobacteriia</taxon>
        <taxon>Flavobacteriales</taxon>
        <taxon>Flavobacteriaceae</taxon>
        <taxon>Algibacter</taxon>
    </lineage>
</organism>
<dbReference type="InterPro" id="IPR036653">
    <property type="entry name" value="CinA-like_C"/>
</dbReference>